<reference evidence="1 2" key="1">
    <citation type="submission" date="2023-05" db="EMBL/GenBank/DDBJ databases">
        <title>B98-5 Cell Line De Novo Hybrid Assembly: An Optical Mapping Approach.</title>
        <authorList>
            <person name="Kananen K."/>
            <person name="Auerbach J.A."/>
            <person name="Kautto E."/>
            <person name="Blachly J.S."/>
        </authorList>
    </citation>
    <scope>NUCLEOTIDE SEQUENCE [LARGE SCALE GENOMIC DNA]</scope>
    <source>
        <strain evidence="1">B95-8</strain>
        <tissue evidence="1">Cell line</tissue>
    </source>
</reference>
<dbReference type="EMBL" id="JASSZA010000008">
    <property type="protein sequence ID" value="KAK2103119.1"/>
    <property type="molecule type" value="Genomic_DNA"/>
</dbReference>
<comment type="caution">
    <text evidence="1">The sequence shown here is derived from an EMBL/GenBank/DDBJ whole genome shotgun (WGS) entry which is preliminary data.</text>
</comment>
<accession>A0ABQ9V291</accession>
<evidence type="ECO:0000313" key="2">
    <source>
        <dbReference type="Proteomes" id="UP001266305"/>
    </source>
</evidence>
<gene>
    <name evidence="1" type="ORF">P7K49_016975</name>
</gene>
<protein>
    <recommendedName>
        <fullName evidence="3">BCL2 interacting protein 2</fullName>
    </recommendedName>
</protein>
<name>A0ABQ9V291_SAGOE</name>
<proteinExistence type="predicted"/>
<dbReference type="Proteomes" id="UP001266305">
    <property type="component" value="Unassembled WGS sequence"/>
</dbReference>
<dbReference type="Pfam" id="PF12496">
    <property type="entry name" value="BNIP2"/>
    <property type="match status" value="1"/>
</dbReference>
<dbReference type="PANTHER" id="PTHR12112:SF12">
    <property type="entry name" value="BCL2_ADENOVIRUS E1B 19 KDA PROTEIN-INTERACTING PROTEIN 2"/>
    <property type="match status" value="1"/>
</dbReference>
<evidence type="ECO:0008006" key="3">
    <source>
        <dbReference type="Google" id="ProtNLM"/>
    </source>
</evidence>
<organism evidence="1 2">
    <name type="scientific">Saguinus oedipus</name>
    <name type="common">Cotton-top tamarin</name>
    <name type="synonym">Oedipomidas oedipus</name>
    <dbReference type="NCBI Taxonomy" id="9490"/>
    <lineage>
        <taxon>Eukaryota</taxon>
        <taxon>Metazoa</taxon>
        <taxon>Chordata</taxon>
        <taxon>Craniata</taxon>
        <taxon>Vertebrata</taxon>
        <taxon>Euteleostomi</taxon>
        <taxon>Mammalia</taxon>
        <taxon>Eutheria</taxon>
        <taxon>Euarchontoglires</taxon>
        <taxon>Primates</taxon>
        <taxon>Haplorrhini</taxon>
        <taxon>Platyrrhini</taxon>
        <taxon>Cebidae</taxon>
        <taxon>Callitrichinae</taxon>
        <taxon>Saguinus</taxon>
    </lineage>
</organism>
<keyword evidence="2" id="KW-1185">Reference proteome</keyword>
<dbReference type="InterPro" id="IPR022181">
    <property type="entry name" value="Bcl2-/adenovirus-E1B"/>
</dbReference>
<evidence type="ECO:0000313" key="1">
    <source>
        <dbReference type="EMBL" id="KAK2103119.1"/>
    </source>
</evidence>
<sequence>MTDRFLQTELELDYHKSVLLRSSGITRSLKLSATKSGITGLFCMKLPVHCRQCAMLEANLSLTATEGLTTMKSVSHFVHFSLFRLLLDTGPLDYQECVVDIESRLRMEGVELKEEWQDEDFPIPLPEDDSTEADILAITGPGNQPGSLEVNENKGRKKLMAPDISLTLDPSDGSVLSDDLDESGEIDLDGLDTPSENSNEFEWEDDLPKPKTTEVIRKGSITEYTAAEEKEDGRRWRMFRIGEQDHRVDMKAIEPYKKVISHGGYGKI</sequence>
<dbReference type="PANTHER" id="PTHR12112">
    <property type="entry name" value="BNIP - RELATED"/>
    <property type="match status" value="1"/>
</dbReference>